<reference evidence="5 6" key="1">
    <citation type="submission" date="2016-10" db="EMBL/GenBank/DDBJ databases">
        <authorList>
            <person name="de Groot N.N."/>
        </authorList>
    </citation>
    <scope>NUCLEOTIDE SEQUENCE [LARGE SCALE GENOMIC DNA]</scope>
    <source>
        <strain evidence="5 6">CPCC 201354</strain>
    </source>
</reference>
<dbReference type="GO" id="GO:0016491">
    <property type="term" value="F:oxidoreductase activity"/>
    <property type="evidence" value="ECO:0007669"/>
    <property type="project" value="UniProtKB-KW"/>
</dbReference>
<evidence type="ECO:0000259" key="4">
    <source>
        <dbReference type="Pfam" id="PF03358"/>
    </source>
</evidence>
<name>A0A1G8GHC7_9ACTN</name>
<dbReference type="SUPFAM" id="SSF52218">
    <property type="entry name" value="Flavoproteins"/>
    <property type="match status" value="1"/>
</dbReference>
<dbReference type="InterPro" id="IPR051814">
    <property type="entry name" value="NAD(P)H-dep_FMN_reductase"/>
</dbReference>
<dbReference type="InterPro" id="IPR029039">
    <property type="entry name" value="Flavoprotein-like_sf"/>
</dbReference>
<evidence type="ECO:0000256" key="1">
    <source>
        <dbReference type="ARBA" id="ARBA00022630"/>
    </source>
</evidence>
<dbReference type="Pfam" id="PF03358">
    <property type="entry name" value="FMN_red"/>
    <property type="match status" value="1"/>
</dbReference>
<dbReference type="Gene3D" id="3.40.50.360">
    <property type="match status" value="1"/>
</dbReference>
<dbReference type="AlphaFoldDB" id="A0A1G8GHC7"/>
<dbReference type="NCBIfam" id="TIGR04037">
    <property type="entry name" value="LLM_duo_CE1759"/>
    <property type="match status" value="1"/>
</dbReference>
<accession>A0A1G8GHC7</accession>
<evidence type="ECO:0000256" key="2">
    <source>
        <dbReference type="ARBA" id="ARBA00022643"/>
    </source>
</evidence>
<dbReference type="OrthoDB" id="1643408at2"/>
<evidence type="ECO:0000313" key="6">
    <source>
        <dbReference type="Proteomes" id="UP000198923"/>
    </source>
</evidence>
<dbReference type="RefSeq" id="WP_093173396.1">
    <property type="nucleotide sequence ID" value="NZ_FNCN01000027.1"/>
</dbReference>
<dbReference type="STRING" id="504805.SAMN05421505_12743"/>
<dbReference type="PANTHER" id="PTHR43408:SF2">
    <property type="entry name" value="FMN REDUCTASE (NADPH)"/>
    <property type="match status" value="1"/>
</dbReference>
<keyword evidence="1" id="KW-0285">Flavoprotein</keyword>
<protein>
    <submittedName>
        <fullName evidence="5">FMN reductase</fullName>
    </submittedName>
</protein>
<dbReference type="Proteomes" id="UP000198923">
    <property type="component" value="Unassembled WGS sequence"/>
</dbReference>
<dbReference type="InterPro" id="IPR005025">
    <property type="entry name" value="FMN_Rdtase-like_dom"/>
</dbReference>
<keyword evidence="2" id="KW-0288">FMN</keyword>
<gene>
    <name evidence="5" type="ORF">SAMN05421505_12743</name>
</gene>
<sequence length="200" mass="20330">MKPLTLTVVSAGLGLPSSTGRLAKLLATATEKHLAGASPLDVVSVELRDLAVAVAARLVSGSLTDELRAAVEAVVKADGLIAVTPVFTASYSGVFKSFFDLLGEAALDGVPVLIAASGGTARHTLALEHAMRPMFTHLGAHAVRTTVYAAPGDWGSDRLEARIDRAARELAAALPGGVSRVNGDRSCRAAGTAVPPSGGL</sequence>
<feature type="domain" description="NADPH-dependent FMN reductase-like" evidence="4">
    <location>
        <begin position="8"/>
        <end position="153"/>
    </location>
</feature>
<evidence type="ECO:0000256" key="3">
    <source>
        <dbReference type="ARBA" id="ARBA00023002"/>
    </source>
</evidence>
<keyword evidence="6" id="KW-1185">Reference proteome</keyword>
<proteinExistence type="predicted"/>
<evidence type="ECO:0000313" key="5">
    <source>
        <dbReference type="EMBL" id="SDH93785.1"/>
    </source>
</evidence>
<keyword evidence="3" id="KW-0560">Oxidoreductase</keyword>
<dbReference type="InterPro" id="IPR023932">
    <property type="entry name" value="CE1759_FMN_reduct"/>
</dbReference>
<dbReference type="PANTHER" id="PTHR43408">
    <property type="entry name" value="FMN REDUCTASE (NADPH)"/>
    <property type="match status" value="1"/>
</dbReference>
<dbReference type="EMBL" id="FNCN01000027">
    <property type="protein sequence ID" value="SDH93785.1"/>
    <property type="molecule type" value="Genomic_DNA"/>
</dbReference>
<organism evidence="5 6">
    <name type="scientific">Sinosporangium album</name>
    <dbReference type="NCBI Taxonomy" id="504805"/>
    <lineage>
        <taxon>Bacteria</taxon>
        <taxon>Bacillati</taxon>
        <taxon>Actinomycetota</taxon>
        <taxon>Actinomycetes</taxon>
        <taxon>Streptosporangiales</taxon>
        <taxon>Streptosporangiaceae</taxon>
        <taxon>Sinosporangium</taxon>
    </lineage>
</organism>